<accession>W4M4S5</accession>
<evidence type="ECO:0000313" key="1">
    <source>
        <dbReference type="EMBL" id="ETX05324.1"/>
    </source>
</evidence>
<keyword evidence="2" id="KW-1185">Reference proteome</keyword>
<protein>
    <submittedName>
        <fullName evidence="1">Uncharacterized protein</fullName>
    </submittedName>
</protein>
<organism evidence="1 2">
    <name type="scientific">Candidatus Entotheonella gemina</name>
    <dbReference type="NCBI Taxonomy" id="1429439"/>
    <lineage>
        <taxon>Bacteria</taxon>
        <taxon>Pseudomonadati</taxon>
        <taxon>Nitrospinota/Tectimicrobiota group</taxon>
        <taxon>Candidatus Tectimicrobiota</taxon>
        <taxon>Candidatus Entotheonellia</taxon>
        <taxon>Candidatus Entotheonellales</taxon>
        <taxon>Candidatus Entotheonellaceae</taxon>
        <taxon>Candidatus Entotheonella</taxon>
    </lineage>
</organism>
<dbReference type="Proteomes" id="UP000019140">
    <property type="component" value="Unassembled WGS sequence"/>
</dbReference>
<evidence type="ECO:0000313" key="2">
    <source>
        <dbReference type="Proteomes" id="UP000019140"/>
    </source>
</evidence>
<name>W4M4S5_9BACT</name>
<dbReference type="AlphaFoldDB" id="W4M4S5"/>
<comment type="caution">
    <text evidence="1">The sequence shown here is derived from an EMBL/GenBank/DDBJ whole genome shotgun (WGS) entry which is preliminary data.</text>
</comment>
<gene>
    <name evidence="1" type="ORF">ETSY2_23650</name>
</gene>
<dbReference type="EMBL" id="AZHX01000980">
    <property type="protein sequence ID" value="ETX05324.1"/>
    <property type="molecule type" value="Genomic_DNA"/>
</dbReference>
<reference evidence="1 2" key="1">
    <citation type="journal article" date="2014" name="Nature">
        <title>An environmental bacterial taxon with a large and distinct metabolic repertoire.</title>
        <authorList>
            <person name="Wilson M.C."/>
            <person name="Mori T."/>
            <person name="Ruckert C."/>
            <person name="Uria A.R."/>
            <person name="Helf M.J."/>
            <person name="Takada K."/>
            <person name="Gernert C."/>
            <person name="Steffens U.A."/>
            <person name="Heycke N."/>
            <person name="Schmitt S."/>
            <person name="Rinke C."/>
            <person name="Helfrich E.J."/>
            <person name="Brachmann A.O."/>
            <person name="Gurgui C."/>
            <person name="Wakimoto T."/>
            <person name="Kracht M."/>
            <person name="Crusemann M."/>
            <person name="Hentschel U."/>
            <person name="Abe I."/>
            <person name="Matsunaga S."/>
            <person name="Kalinowski J."/>
            <person name="Takeyama H."/>
            <person name="Piel J."/>
        </authorList>
    </citation>
    <scope>NUCLEOTIDE SEQUENCE [LARGE SCALE GENOMIC DNA]</scope>
    <source>
        <strain evidence="2">TSY2</strain>
    </source>
</reference>
<dbReference type="HOGENOM" id="CLU_1052459_0_0_7"/>
<proteinExistence type="predicted"/>
<sequence>MEIKEATQLIESFVKGLSKAQRAVKWQPALVVGGYGFQAVFPNFSITIAQYKRRNGDFIYQLLIYDEDVNLVGAVASDDFDDQAMLRDIFQQAEKQLVGQVEEVQPESYNPDIYEDWNQALQKSLPLETNGVWYAPVLPRRGERPFWGRREGGRYAQTPLRAGNVVWERHNGTVAVVDDTRVRISGERIYLNPLLDGRIDVKAAGQPDTVTMSPDELNVDLHVLPAAITNGMRNFVTPSGLRGWVQRLLKTGSARDHTRVAGGP</sequence>